<evidence type="ECO:0000313" key="2">
    <source>
        <dbReference type="EMBL" id="ELK30894.1"/>
    </source>
</evidence>
<evidence type="ECO:0000313" key="3">
    <source>
        <dbReference type="Proteomes" id="UP000010556"/>
    </source>
</evidence>
<dbReference type="EMBL" id="KB106583">
    <property type="protein sequence ID" value="ELK30894.1"/>
    <property type="molecule type" value="Genomic_DNA"/>
</dbReference>
<dbReference type="Proteomes" id="UP000010556">
    <property type="component" value="Unassembled WGS sequence"/>
</dbReference>
<name>L5LWS5_MYODS</name>
<feature type="region of interest" description="Disordered" evidence="1">
    <location>
        <begin position="1"/>
        <end position="47"/>
    </location>
</feature>
<gene>
    <name evidence="2" type="ORF">MDA_GLEAN10013415</name>
</gene>
<proteinExistence type="predicted"/>
<sequence length="84" mass="9652">MEFKGAPEIQWKENYNTSLEKRGSNRKQRTRVVQEDKIKENYGPDGKIKSIQKSRKISTETTTWNKVSKAGVSLNSMMYPAIAD</sequence>
<evidence type="ECO:0000256" key="1">
    <source>
        <dbReference type="SAM" id="MobiDB-lite"/>
    </source>
</evidence>
<organism evidence="2 3">
    <name type="scientific">Myotis davidii</name>
    <name type="common">David's myotis</name>
    <dbReference type="NCBI Taxonomy" id="225400"/>
    <lineage>
        <taxon>Eukaryota</taxon>
        <taxon>Metazoa</taxon>
        <taxon>Chordata</taxon>
        <taxon>Craniata</taxon>
        <taxon>Vertebrata</taxon>
        <taxon>Euteleostomi</taxon>
        <taxon>Mammalia</taxon>
        <taxon>Eutheria</taxon>
        <taxon>Laurasiatheria</taxon>
        <taxon>Chiroptera</taxon>
        <taxon>Yangochiroptera</taxon>
        <taxon>Vespertilionidae</taxon>
        <taxon>Myotis</taxon>
    </lineage>
</organism>
<protein>
    <submittedName>
        <fullName evidence="2">Uncharacterized protein</fullName>
    </submittedName>
</protein>
<dbReference type="AlphaFoldDB" id="L5LWS5"/>
<feature type="compositionally biased region" description="Basic and acidic residues" evidence="1">
    <location>
        <begin position="32"/>
        <end position="47"/>
    </location>
</feature>
<reference evidence="3" key="1">
    <citation type="journal article" date="2013" name="Science">
        <title>Comparative analysis of bat genomes provides insight into the evolution of flight and immunity.</title>
        <authorList>
            <person name="Zhang G."/>
            <person name="Cowled C."/>
            <person name="Shi Z."/>
            <person name="Huang Z."/>
            <person name="Bishop-Lilly K.A."/>
            <person name="Fang X."/>
            <person name="Wynne J.W."/>
            <person name="Xiong Z."/>
            <person name="Baker M.L."/>
            <person name="Zhao W."/>
            <person name="Tachedjian M."/>
            <person name="Zhu Y."/>
            <person name="Zhou P."/>
            <person name="Jiang X."/>
            <person name="Ng J."/>
            <person name="Yang L."/>
            <person name="Wu L."/>
            <person name="Xiao J."/>
            <person name="Feng Y."/>
            <person name="Chen Y."/>
            <person name="Sun X."/>
            <person name="Zhang Y."/>
            <person name="Marsh G.A."/>
            <person name="Crameri G."/>
            <person name="Broder C.C."/>
            <person name="Frey K.G."/>
            <person name="Wang L.F."/>
            <person name="Wang J."/>
        </authorList>
    </citation>
    <scope>NUCLEOTIDE SEQUENCE [LARGE SCALE GENOMIC DNA]</scope>
</reference>
<keyword evidence="3" id="KW-1185">Reference proteome</keyword>
<accession>L5LWS5</accession>